<dbReference type="Proteomes" id="UP000314294">
    <property type="component" value="Unassembled WGS sequence"/>
</dbReference>
<reference evidence="1 2" key="1">
    <citation type="submission" date="2019-03" db="EMBL/GenBank/DDBJ databases">
        <title>First draft genome of Liparis tanakae, snailfish: a comprehensive survey of snailfish specific genes.</title>
        <authorList>
            <person name="Kim W."/>
            <person name="Song I."/>
            <person name="Jeong J.-H."/>
            <person name="Kim D."/>
            <person name="Kim S."/>
            <person name="Ryu S."/>
            <person name="Song J.Y."/>
            <person name="Lee S.K."/>
        </authorList>
    </citation>
    <scope>NUCLEOTIDE SEQUENCE [LARGE SCALE GENOMIC DNA]</scope>
    <source>
        <tissue evidence="1">Muscle</tissue>
    </source>
</reference>
<sequence length="99" mass="10468">MAAAAALRLLKRENQVKTTPKTQGIVGRKSCDLTLGSAVHGADTPAVTRAPIISHKALTHPQPQDGTHLVSVLFHELGGGDKLLLRTSFPPSLLLLQTS</sequence>
<keyword evidence="2" id="KW-1185">Reference proteome</keyword>
<dbReference type="AlphaFoldDB" id="A0A4Z2FP46"/>
<organism evidence="1 2">
    <name type="scientific">Liparis tanakae</name>
    <name type="common">Tanaka's snailfish</name>
    <dbReference type="NCBI Taxonomy" id="230148"/>
    <lineage>
        <taxon>Eukaryota</taxon>
        <taxon>Metazoa</taxon>
        <taxon>Chordata</taxon>
        <taxon>Craniata</taxon>
        <taxon>Vertebrata</taxon>
        <taxon>Euteleostomi</taxon>
        <taxon>Actinopterygii</taxon>
        <taxon>Neopterygii</taxon>
        <taxon>Teleostei</taxon>
        <taxon>Neoteleostei</taxon>
        <taxon>Acanthomorphata</taxon>
        <taxon>Eupercaria</taxon>
        <taxon>Perciformes</taxon>
        <taxon>Cottioidei</taxon>
        <taxon>Cottales</taxon>
        <taxon>Liparidae</taxon>
        <taxon>Liparis</taxon>
    </lineage>
</organism>
<accession>A0A4Z2FP46</accession>
<gene>
    <name evidence="1" type="ORF">EYF80_047011</name>
</gene>
<protein>
    <submittedName>
        <fullName evidence="1">Uncharacterized protein</fullName>
    </submittedName>
</protein>
<proteinExistence type="predicted"/>
<evidence type="ECO:0000313" key="2">
    <source>
        <dbReference type="Proteomes" id="UP000314294"/>
    </source>
</evidence>
<dbReference type="EMBL" id="SRLO01001012">
    <property type="protein sequence ID" value="TNN42811.1"/>
    <property type="molecule type" value="Genomic_DNA"/>
</dbReference>
<name>A0A4Z2FP46_9TELE</name>
<evidence type="ECO:0000313" key="1">
    <source>
        <dbReference type="EMBL" id="TNN42811.1"/>
    </source>
</evidence>
<comment type="caution">
    <text evidence="1">The sequence shown here is derived from an EMBL/GenBank/DDBJ whole genome shotgun (WGS) entry which is preliminary data.</text>
</comment>